<name>A0ABR7C881_9BACE</name>
<comment type="similarity">
    <text evidence="1">Belongs to the sulfatase family.</text>
</comment>
<keyword evidence="5" id="KW-1185">Reference proteome</keyword>
<dbReference type="SUPFAM" id="SSF53649">
    <property type="entry name" value="Alkaline phosphatase-like"/>
    <property type="match status" value="1"/>
</dbReference>
<evidence type="ECO:0000259" key="3">
    <source>
        <dbReference type="Pfam" id="PF00884"/>
    </source>
</evidence>
<accession>A0ABR7C881</accession>
<organism evidence="4 5">
    <name type="scientific">Bacteroides difficilis</name>
    <dbReference type="NCBI Taxonomy" id="2763021"/>
    <lineage>
        <taxon>Bacteria</taxon>
        <taxon>Pseudomonadati</taxon>
        <taxon>Bacteroidota</taxon>
        <taxon>Bacteroidia</taxon>
        <taxon>Bacteroidales</taxon>
        <taxon>Bacteroidaceae</taxon>
        <taxon>Bacteroides</taxon>
    </lineage>
</organism>
<proteinExistence type="inferred from homology"/>
<gene>
    <name evidence="4" type="ORF">H8S67_04935</name>
</gene>
<dbReference type="Gene3D" id="3.40.720.10">
    <property type="entry name" value="Alkaline Phosphatase, subunit A"/>
    <property type="match status" value="1"/>
</dbReference>
<dbReference type="PANTHER" id="PTHR42693:SF53">
    <property type="entry name" value="ENDO-4-O-SULFATASE"/>
    <property type="match status" value="1"/>
</dbReference>
<evidence type="ECO:0000256" key="2">
    <source>
        <dbReference type="ARBA" id="ARBA00022801"/>
    </source>
</evidence>
<dbReference type="Gene3D" id="3.30.1120.10">
    <property type="match status" value="1"/>
</dbReference>
<comment type="caution">
    <text evidence="4">The sequence shown here is derived from an EMBL/GenBank/DDBJ whole genome shotgun (WGS) entry which is preliminary data.</text>
</comment>
<evidence type="ECO:0000313" key="4">
    <source>
        <dbReference type="EMBL" id="MBC5604013.1"/>
    </source>
</evidence>
<dbReference type="PROSITE" id="PS51257">
    <property type="entry name" value="PROKAR_LIPOPROTEIN"/>
    <property type="match status" value="1"/>
</dbReference>
<dbReference type="Pfam" id="PF00884">
    <property type="entry name" value="Sulfatase"/>
    <property type="match status" value="1"/>
</dbReference>
<protein>
    <submittedName>
        <fullName evidence="4">Sulfatase</fullName>
    </submittedName>
</protein>
<dbReference type="Proteomes" id="UP000600600">
    <property type="component" value="Unassembled WGS sequence"/>
</dbReference>
<evidence type="ECO:0000313" key="5">
    <source>
        <dbReference type="Proteomes" id="UP000600600"/>
    </source>
</evidence>
<keyword evidence="2" id="KW-0378">Hydrolase</keyword>
<dbReference type="CDD" id="cd16026">
    <property type="entry name" value="GALNS_like"/>
    <property type="match status" value="1"/>
</dbReference>
<dbReference type="EMBL" id="JACOOE010000002">
    <property type="protein sequence ID" value="MBC5604013.1"/>
    <property type="molecule type" value="Genomic_DNA"/>
</dbReference>
<dbReference type="InterPro" id="IPR050738">
    <property type="entry name" value="Sulfatase"/>
</dbReference>
<sequence length="472" mass="52246">MNKYSTLYITALGLISCTGGNKSAEASATAAINCDTNKQRPNIVILLTDDQGYGDMRCYGNEKLQTPHLDQLAAEGTRFTNFYAGAAASTPSRAALLTGRYAERTGVPGVVDDQSENGLKRSEITLAEYLKQNDYATAIVGKWHLGYQPEYLPLRHGFTEFHGIPYSNDMWPYHPAPDHAYPALPFYDNDRILEYNAPVNQMTTRLTDRAVRFINEHKQEPFFLYLPYTQPHVPLGVSDKFKGKSGQGLYADVIMEIDWSVGEIMKALKANGLDDNTIVMFTSDNGPWLSYGNHGGSNGGLREGKGTTFDGGQRVPFIVRMPGAIPAGKVNDQFLSALDITPTLVNLTQSQMPRMNKFDGQDAWDILSGKANEHQPFYFVYNGVVEALRDGKWKCVAPHTYRIVKTPGKDGLPGEQIAAGGNTGLALFDMEADPRESNDLAAAHPEIAAQMQAKIKEFQKEMDEEMKHLMIE</sequence>
<dbReference type="InterPro" id="IPR017850">
    <property type="entry name" value="Alkaline_phosphatase_core_sf"/>
</dbReference>
<dbReference type="RefSeq" id="WP_186966643.1">
    <property type="nucleotide sequence ID" value="NZ_JACOOE010000002.1"/>
</dbReference>
<evidence type="ECO:0000256" key="1">
    <source>
        <dbReference type="ARBA" id="ARBA00008779"/>
    </source>
</evidence>
<feature type="domain" description="Sulfatase N-terminal" evidence="3">
    <location>
        <begin position="41"/>
        <end position="349"/>
    </location>
</feature>
<dbReference type="PANTHER" id="PTHR42693">
    <property type="entry name" value="ARYLSULFATASE FAMILY MEMBER"/>
    <property type="match status" value="1"/>
</dbReference>
<dbReference type="InterPro" id="IPR000917">
    <property type="entry name" value="Sulfatase_N"/>
</dbReference>
<reference evidence="4 5" key="1">
    <citation type="submission" date="2020-08" db="EMBL/GenBank/DDBJ databases">
        <title>Genome public.</title>
        <authorList>
            <person name="Liu C."/>
            <person name="Sun Q."/>
        </authorList>
    </citation>
    <scope>NUCLEOTIDE SEQUENCE [LARGE SCALE GENOMIC DNA]</scope>
    <source>
        <strain evidence="4 5">M27</strain>
    </source>
</reference>